<reference evidence="3" key="1">
    <citation type="submission" date="2023-02" db="EMBL/GenBank/DDBJ databases">
        <title>Polaribacter ponticola sp. nov., isolated from seawater.</title>
        <authorList>
            <person name="Baek J.H."/>
            <person name="Kim J.M."/>
            <person name="Choi D.G."/>
            <person name="Jeon C.O."/>
        </authorList>
    </citation>
    <scope>NUCLEOTIDE SEQUENCE</scope>
    <source>
        <strain evidence="3">MSW5</strain>
    </source>
</reference>
<keyword evidence="1" id="KW-0808">Transferase</keyword>
<sequence>MKIYKLETLKPNVIEAFKRLIPQLSEDCNVPSEKDLEDIINSECTNLFVAEENNEIIGTLSLVFNKIPTGKKAWIEDVVVDKTVRGKGVGKELILFAMKYAKEVNHTTINLTSSPEREAANKLYQKLGFLKRETNVYRTHLH</sequence>
<dbReference type="CDD" id="cd04301">
    <property type="entry name" value="NAT_SF"/>
    <property type="match status" value="1"/>
</dbReference>
<feature type="domain" description="N-acetyltransferase" evidence="2">
    <location>
        <begin position="4"/>
        <end position="142"/>
    </location>
</feature>
<comment type="caution">
    <text evidence="3">The sequence shown here is derived from an EMBL/GenBank/DDBJ whole genome shotgun (WGS) entry which is preliminary data.</text>
</comment>
<proteinExistence type="predicted"/>
<evidence type="ECO:0000313" key="4">
    <source>
        <dbReference type="Proteomes" id="UP001151478"/>
    </source>
</evidence>
<dbReference type="RefSeq" id="WP_265725877.1">
    <property type="nucleotide sequence ID" value="NZ_JAOSLC020000003.1"/>
</dbReference>
<dbReference type="PANTHER" id="PTHR13947:SF37">
    <property type="entry name" value="LD18367P"/>
    <property type="match status" value="1"/>
</dbReference>
<evidence type="ECO:0000256" key="1">
    <source>
        <dbReference type="ARBA" id="ARBA00022679"/>
    </source>
</evidence>
<organism evidence="3 4">
    <name type="scientific">Polaribacter ponticola</name>
    <dbReference type="NCBI Taxonomy" id="2978475"/>
    <lineage>
        <taxon>Bacteria</taxon>
        <taxon>Pseudomonadati</taxon>
        <taxon>Bacteroidota</taxon>
        <taxon>Flavobacteriia</taxon>
        <taxon>Flavobacteriales</taxon>
        <taxon>Flavobacteriaceae</taxon>
    </lineage>
</organism>
<dbReference type="InterPro" id="IPR000182">
    <property type="entry name" value="GNAT_dom"/>
</dbReference>
<dbReference type="SUPFAM" id="SSF55729">
    <property type="entry name" value="Acyl-CoA N-acyltransferases (Nat)"/>
    <property type="match status" value="1"/>
</dbReference>
<dbReference type="Gene3D" id="3.40.630.30">
    <property type="match status" value="1"/>
</dbReference>
<dbReference type="PANTHER" id="PTHR13947">
    <property type="entry name" value="GNAT FAMILY N-ACETYLTRANSFERASE"/>
    <property type="match status" value="1"/>
</dbReference>
<dbReference type="Pfam" id="PF00583">
    <property type="entry name" value="Acetyltransf_1"/>
    <property type="match status" value="1"/>
</dbReference>
<evidence type="ECO:0000313" key="3">
    <source>
        <dbReference type="EMBL" id="MDD7915322.1"/>
    </source>
</evidence>
<accession>A0ABT5SB32</accession>
<dbReference type="EMBL" id="JAOSLC020000003">
    <property type="protein sequence ID" value="MDD7915322.1"/>
    <property type="molecule type" value="Genomic_DNA"/>
</dbReference>
<gene>
    <name evidence="3" type="ORF">N5A56_013275</name>
</gene>
<evidence type="ECO:0000259" key="2">
    <source>
        <dbReference type="PROSITE" id="PS51186"/>
    </source>
</evidence>
<dbReference type="InterPro" id="IPR050769">
    <property type="entry name" value="NAT_camello-type"/>
</dbReference>
<keyword evidence="4" id="KW-1185">Reference proteome</keyword>
<dbReference type="PROSITE" id="PS51186">
    <property type="entry name" value="GNAT"/>
    <property type="match status" value="1"/>
</dbReference>
<dbReference type="InterPro" id="IPR016181">
    <property type="entry name" value="Acyl_CoA_acyltransferase"/>
</dbReference>
<protein>
    <submittedName>
        <fullName evidence="3">GNAT family N-acetyltransferase</fullName>
    </submittedName>
</protein>
<dbReference type="Proteomes" id="UP001151478">
    <property type="component" value="Unassembled WGS sequence"/>
</dbReference>
<name>A0ABT5SB32_9FLAO</name>